<sequence length="123" mass="13001">MANTLCWTDIPVRDLDRSVSFYSAVLGSTVQKIALEDGTVFGLLPCENSEPSGCLVKGPDQVPSHHGAMVYLSVEGRMDAALGAVGKVGGKVLQPKHSIAPHGFRAVIEDSEGNRVALHSMAE</sequence>
<dbReference type="InterPro" id="IPR052164">
    <property type="entry name" value="Anthracycline_SecMetBiosynth"/>
</dbReference>
<dbReference type="AlphaFoldDB" id="A0A1J5RPX3"/>
<name>A0A1J5RPX3_9ZZZZ</name>
<dbReference type="EMBL" id="MLJW01000124">
    <property type="protein sequence ID" value="OIQ98046.1"/>
    <property type="molecule type" value="Genomic_DNA"/>
</dbReference>
<accession>A0A1J5RPX3</accession>
<feature type="domain" description="Glyoxalase/fosfomycin resistance/dioxygenase" evidence="1">
    <location>
        <begin position="7"/>
        <end position="117"/>
    </location>
</feature>
<dbReference type="InterPro" id="IPR004360">
    <property type="entry name" value="Glyas_Fos-R_dOase_dom"/>
</dbReference>
<evidence type="ECO:0000259" key="1">
    <source>
        <dbReference type="Pfam" id="PF00903"/>
    </source>
</evidence>
<dbReference type="SUPFAM" id="SSF54593">
    <property type="entry name" value="Glyoxalase/Bleomycin resistance protein/Dihydroxybiphenyl dioxygenase"/>
    <property type="match status" value="1"/>
</dbReference>
<gene>
    <name evidence="2" type="ORF">GALL_199670</name>
</gene>
<reference evidence="2" key="1">
    <citation type="submission" date="2016-10" db="EMBL/GenBank/DDBJ databases">
        <title>Sequence of Gallionella enrichment culture.</title>
        <authorList>
            <person name="Poehlein A."/>
            <person name="Muehling M."/>
            <person name="Daniel R."/>
        </authorList>
    </citation>
    <scope>NUCLEOTIDE SEQUENCE</scope>
</reference>
<dbReference type="PANTHER" id="PTHR33993">
    <property type="entry name" value="GLYOXALASE-RELATED"/>
    <property type="match status" value="1"/>
</dbReference>
<protein>
    <submittedName>
        <fullName evidence="2">Glyoxalase-like domain protein</fullName>
    </submittedName>
</protein>
<comment type="caution">
    <text evidence="2">The sequence shown here is derived from an EMBL/GenBank/DDBJ whole genome shotgun (WGS) entry which is preliminary data.</text>
</comment>
<organism evidence="2">
    <name type="scientific">mine drainage metagenome</name>
    <dbReference type="NCBI Taxonomy" id="410659"/>
    <lineage>
        <taxon>unclassified sequences</taxon>
        <taxon>metagenomes</taxon>
        <taxon>ecological metagenomes</taxon>
    </lineage>
</organism>
<evidence type="ECO:0000313" key="2">
    <source>
        <dbReference type="EMBL" id="OIQ98046.1"/>
    </source>
</evidence>
<dbReference type="Pfam" id="PF00903">
    <property type="entry name" value="Glyoxalase"/>
    <property type="match status" value="1"/>
</dbReference>
<dbReference type="Gene3D" id="3.10.180.10">
    <property type="entry name" value="2,3-Dihydroxybiphenyl 1,2-Dioxygenase, domain 1"/>
    <property type="match status" value="1"/>
</dbReference>
<dbReference type="InterPro" id="IPR029068">
    <property type="entry name" value="Glyas_Bleomycin-R_OHBP_Dase"/>
</dbReference>
<proteinExistence type="predicted"/>
<dbReference type="PANTHER" id="PTHR33993:SF2">
    <property type="entry name" value="VOC DOMAIN-CONTAINING PROTEIN"/>
    <property type="match status" value="1"/>
</dbReference>
<dbReference type="CDD" id="cd07247">
    <property type="entry name" value="SgaA_N_like"/>
    <property type="match status" value="1"/>
</dbReference>